<reference evidence="1" key="1">
    <citation type="submission" date="2022-01" db="EMBL/GenBank/DDBJ databases">
        <title>Genome Sequence Resource for Two Populations of Ditylenchus destructor, the Migratory Endoparasitic Phytonematode.</title>
        <authorList>
            <person name="Zhang H."/>
            <person name="Lin R."/>
            <person name="Xie B."/>
        </authorList>
    </citation>
    <scope>NUCLEOTIDE SEQUENCE</scope>
    <source>
        <strain evidence="1">BazhouSP</strain>
    </source>
</reference>
<dbReference type="Proteomes" id="UP001201812">
    <property type="component" value="Unassembled WGS sequence"/>
</dbReference>
<sequence length="211" mass="24040">MRRFTPISDKLQSVNLDLIRGLHGIAILSNEVKEWLNGQGSGRFEAIVQDAEKLRNSLPEEGAKETLIKKETLQTKIYEPFLKAFRRHLKIYFDHHFKLMADFTKLLPGNLGTFQEIRGLFRFYILHEIVLADMRDFERNLLTFITSEKGLGTRLLWIPVSLTTASLLEAIISRETAQLTTPLTPNQDSATMQRQAGSAPGVSNDLFFLYG</sequence>
<proteinExistence type="predicted"/>
<gene>
    <name evidence="1" type="ORF">DdX_05432</name>
</gene>
<dbReference type="EMBL" id="JAKKPZ010000006">
    <property type="protein sequence ID" value="KAI1720063.1"/>
    <property type="molecule type" value="Genomic_DNA"/>
</dbReference>
<keyword evidence="2" id="KW-1185">Reference proteome</keyword>
<accession>A0AAD4N663</accession>
<organism evidence="1 2">
    <name type="scientific">Ditylenchus destructor</name>
    <dbReference type="NCBI Taxonomy" id="166010"/>
    <lineage>
        <taxon>Eukaryota</taxon>
        <taxon>Metazoa</taxon>
        <taxon>Ecdysozoa</taxon>
        <taxon>Nematoda</taxon>
        <taxon>Chromadorea</taxon>
        <taxon>Rhabditida</taxon>
        <taxon>Tylenchina</taxon>
        <taxon>Tylenchomorpha</taxon>
        <taxon>Sphaerularioidea</taxon>
        <taxon>Anguinidae</taxon>
        <taxon>Anguininae</taxon>
        <taxon>Ditylenchus</taxon>
    </lineage>
</organism>
<name>A0AAD4N663_9BILA</name>
<dbReference type="AlphaFoldDB" id="A0AAD4N663"/>
<comment type="caution">
    <text evidence="1">The sequence shown here is derived from an EMBL/GenBank/DDBJ whole genome shotgun (WGS) entry which is preliminary data.</text>
</comment>
<evidence type="ECO:0000313" key="2">
    <source>
        <dbReference type="Proteomes" id="UP001201812"/>
    </source>
</evidence>
<evidence type="ECO:0000313" key="1">
    <source>
        <dbReference type="EMBL" id="KAI1720063.1"/>
    </source>
</evidence>
<protein>
    <submittedName>
        <fullName evidence="1">Uncharacterized protein</fullName>
    </submittedName>
</protein>